<protein>
    <submittedName>
        <fullName evidence="1">COPZ</fullName>
    </submittedName>
</protein>
<proteinExistence type="predicted"/>
<dbReference type="AlphaFoldDB" id="A0A1X0QDC4"/>
<comment type="caution">
    <text evidence="1">The sequence shown here is derived from an EMBL/GenBank/DDBJ whole genome shotgun (WGS) entry which is preliminary data.</text>
</comment>
<keyword evidence="2" id="KW-1185">Reference proteome</keyword>
<dbReference type="InterPro" id="IPR011012">
    <property type="entry name" value="Longin-like_dom_sf"/>
</dbReference>
<dbReference type="VEuPathDB" id="MicrosporidiaDB:A0H76_2072"/>
<gene>
    <name evidence="1" type="primary">COPZ</name>
    <name evidence="1" type="ORF">HERIO_460</name>
</gene>
<name>A0A1X0QDC4_9MICR</name>
<evidence type="ECO:0000313" key="1">
    <source>
        <dbReference type="EMBL" id="ORD97675.1"/>
    </source>
</evidence>
<dbReference type="OrthoDB" id="10249988at2759"/>
<reference evidence="1 2" key="1">
    <citation type="journal article" date="2017" name="Environ. Microbiol.">
        <title>Decay of the glycolytic pathway and adaptation to intranuclear parasitism within Enterocytozoonidae microsporidia.</title>
        <authorList>
            <person name="Wiredu Boakye D."/>
            <person name="Jaroenlak P."/>
            <person name="Prachumwat A."/>
            <person name="Williams T.A."/>
            <person name="Bateman K.S."/>
            <person name="Itsathitphaisarn O."/>
            <person name="Sritunyalucksana K."/>
            <person name="Paszkiewicz K.H."/>
            <person name="Moore K.A."/>
            <person name="Stentiford G.D."/>
            <person name="Williams B.A."/>
        </authorList>
    </citation>
    <scope>NUCLEOTIDE SEQUENCE [LARGE SCALE GENOMIC DNA]</scope>
    <source>
        <strain evidence="1 2">GB1</strain>
    </source>
</reference>
<accession>A0A1X0QDC4</accession>
<sequence>MSIELSIKDVAYLGIHNTAGKVFYSMNFDKIDIKDLLNNIGRDEIGVYNNYTMMVDTRHTSESSDIQIVLLSKSTSNELFVRNAMDNLIMALEKYIKKWSFNRIELKYDLIVLVCNEFLYNGIILEDDYKKLLNRIEKRTFESLAGIKVNKGLASMLGKAARDVKDSFNI</sequence>
<organism evidence="1 2">
    <name type="scientific">Hepatospora eriocheir</name>
    <dbReference type="NCBI Taxonomy" id="1081669"/>
    <lineage>
        <taxon>Eukaryota</taxon>
        <taxon>Fungi</taxon>
        <taxon>Fungi incertae sedis</taxon>
        <taxon>Microsporidia</taxon>
        <taxon>Hepatosporidae</taxon>
        <taxon>Hepatospora</taxon>
    </lineage>
</organism>
<dbReference type="Proteomes" id="UP000192356">
    <property type="component" value="Unassembled WGS sequence"/>
</dbReference>
<dbReference type="VEuPathDB" id="MicrosporidiaDB:HERIO_460"/>
<dbReference type="Gene3D" id="3.30.450.60">
    <property type="match status" value="1"/>
</dbReference>
<dbReference type="EMBL" id="LVKB01000014">
    <property type="protein sequence ID" value="ORD97675.1"/>
    <property type="molecule type" value="Genomic_DNA"/>
</dbReference>
<evidence type="ECO:0000313" key="2">
    <source>
        <dbReference type="Proteomes" id="UP000192356"/>
    </source>
</evidence>
<dbReference type="SUPFAM" id="SSF64356">
    <property type="entry name" value="SNARE-like"/>
    <property type="match status" value="1"/>
</dbReference>